<dbReference type="InterPro" id="IPR021335">
    <property type="entry name" value="DUF2948"/>
</dbReference>
<evidence type="ECO:0008006" key="3">
    <source>
        <dbReference type="Google" id="ProtNLM"/>
    </source>
</evidence>
<name>A0A0S3PS94_9BRAD</name>
<proteinExistence type="predicted"/>
<organism evidence="1 2">
    <name type="scientific">Variibacter gotjawalensis</name>
    <dbReference type="NCBI Taxonomy" id="1333996"/>
    <lineage>
        <taxon>Bacteria</taxon>
        <taxon>Pseudomonadati</taxon>
        <taxon>Pseudomonadota</taxon>
        <taxon>Alphaproteobacteria</taxon>
        <taxon>Hyphomicrobiales</taxon>
        <taxon>Nitrobacteraceae</taxon>
        <taxon>Variibacter</taxon>
    </lineage>
</organism>
<dbReference type="Pfam" id="PF11164">
    <property type="entry name" value="DUF2948"/>
    <property type="match status" value="1"/>
</dbReference>
<protein>
    <recommendedName>
        <fullName evidence="3">DUF2948 domain-containing protein</fullName>
    </recommendedName>
</protein>
<reference evidence="1 2" key="1">
    <citation type="submission" date="2015-08" db="EMBL/GenBank/DDBJ databases">
        <title>Investigation of the bacterial diversity of lava forest soil.</title>
        <authorList>
            <person name="Lee J.S."/>
        </authorList>
    </citation>
    <scope>NUCLEOTIDE SEQUENCE [LARGE SCALE GENOMIC DNA]</scope>
    <source>
        <strain evidence="1 2">GJW-30</strain>
    </source>
</reference>
<dbReference type="EMBL" id="AP014946">
    <property type="protein sequence ID" value="BAT58821.1"/>
    <property type="molecule type" value="Genomic_DNA"/>
</dbReference>
<dbReference type="Proteomes" id="UP000236884">
    <property type="component" value="Chromosome"/>
</dbReference>
<dbReference type="AlphaFoldDB" id="A0A0S3PS94"/>
<dbReference type="OrthoDB" id="9806367at2"/>
<dbReference type="RefSeq" id="WP_096353318.1">
    <property type="nucleotide sequence ID" value="NZ_AP014946.1"/>
</dbReference>
<evidence type="ECO:0000313" key="2">
    <source>
        <dbReference type="Proteomes" id="UP000236884"/>
    </source>
</evidence>
<evidence type="ECO:0000313" key="1">
    <source>
        <dbReference type="EMBL" id="BAT58821.1"/>
    </source>
</evidence>
<accession>A0A0S3PS94</accession>
<gene>
    <name evidence="1" type="ORF">GJW-30_1_01348</name>
</gene>
<sequence length="161" mass="17746">MDLLKLIALDRDDIEVVSAHLQDAIVKVGDVHWRPREQRMVLGVNRFDWESALTNDPIYRRRLAALRFERVLSCQVRNIDPRNKDAVLNLLAIDFAPVDGASGTATLLFSGGGAIRLELECLESELADLGPTWTCARCPEHALEGPSPSTPGVDAATPPRH</sequence>
<keyword evidence="2" id="KW-1185">Reference proteome</keyword>
<dbReference type="KEGG" id="vgo:GJW-30_1_01348"/>